<sequence length="1105" mass="125492">MSIPSEDPYEEAARQLLKQAPRSPEYVPDPIELEDHVPLHIPEHPKDEAYILKVASAPTTPLPPSFLSPWTPPLLPISLPVPSTSRRAEIPEADTPPQKRLLLTAPRPGCEVGESSAAAAARQLGPTMARSVDCSFVDPMETTFRDTERRMISMLRLYSFNKSSLCFLLNFGCYSIQCDSVNQPLEHINKWTKDYPLDNVIGDPSRPISTRHQLQDEALFCYFDAFLYSVETKSYKESMIKSCWVEAMKEELNEFKRIQVWELVPPSGRVMIITLKWIYKVKLDELGGVLKNKARLVARGYRQEECIYFEESFAHVVRIKSIRIFIAFDDHINMIVYQIDVKTAFLNGILHEEVYVSQPDGFVDPENPNHVYKLKKALYSLKQASRAWFSFAWKSCSLEVPETFIQQFWYTIKKVKDSESYDFLLANKKCVVDAKVFRKILDICPRVEGKEFTEVQDDDATLTFLADLGYKGPLHKYTNMYVDHMHTPVIDVDMSKESDSKPSKKRIASKIVVKKKVAISVANNIIPDPDVALGLGKSIILTEAAEEEATRQVHATHARIVTESEIEPAKKKTEQEAADIMQALKKSRKPAGDSKALEAQVKEVVFHQGFQMIPQSSLLPQIDSDEDEEKKDDTDDDKSINLEMTDDEFVHGVEQVNDDEDEEMTNVQVEECGNVDECNSDASPSILNVPVSMILEPSVLSPVQETPSVVLVKTQPLPSVSTIPLVPHQKTAPIPTPSITTESPTITTAVLESDALSVVQLRVAKLEKDVSELKKIDHSAKALATLNKIQTPTINLKQEYKKSSLEIFKINKEQAEKEKMPKYTIKSTDKAALKEYDQKSTLYQTMHGNKFFNKNSANHRLYHALMEALVEDENAIDKGVADTIKDHKRKHDDDNDEDNEDPSARPNQGKALTKGSKTGKSASAKEPVEEPIAKVAMDDAVNTVGIEDIVPMLWSTIKHVYDKDAAKGIKHWRERRRLCDIVHFIVALHMFTKSLIIKHHVKDLQLGVESYQKKLNITAPQQTFPEIEFKELYTLSYKPPWVIYKDLTKQDQVMRADELYNFSNGTLKKVRDGLHHRILYFVLGYNDEMSRRNYGHRQKEIEAYG</sequence>
<reference evidence="3" key="1">
    <citation type="journal article" date="2019" name="Sci. Rep.">
        <title>Draft genome of Tanacetum cinerariifolium, the natural source of mosquito coil.</title>
        <authorList>
            <person name="Yamashiro T."/>
            <person name="Shiraishi A."/>
            <person name="Satake H."/>
            <person name="Nakayama K."/>
        </authorList>
    </citation>
    <scope>NUCLEOTIDE SEQUENCE</scope>
</reference>
<evidence type="ECO:0000313" key="3">
    <source>
        <dbReference type="EMBL" id="GEU49803.1"/>
    </source>
</evidence>
<organism evidence="3">
    <name type="scientific">Tanacetum cinerariifolium</name>
    <name type="common">Dalmatian daisy</name>
    <name type="synonym">Chrysanthemum cinerariifolium</name>
    <dbReference type="NCBI Taxonomy" id="118510"/>
    <lineage>
        <taxon>Eukaryota</taxon>
        <taxon>Viridiplantae</taxon>
        <taxon>Streptophyta</taxon>
        <taxon>Embryophyta</taxon>
        <taxon>Tracheophyta</taxon>
        <taxon>Spermatophyta</taxon>
        <taxon>Magnoliopsida</taxon>
        <taxon>eudicotyledons</taxon>
        <taxon>Gunneridae</taxon>
        <taxon>Pentapetalae</taxon>
        <taxon>asterids</taxon>
        <taxon>campanulids</taxon>
        <taxon>Asterales</taxon>
        <taxon>Asteraceae</taxon>
        <taxon>Asteroideae</taxon>
        <taxon>Anthemideae</taxon>
        <taxon>Anthemidinae</taxon>
        <taxon>Tanacetum</taxon>
    </lineage>
</organism>
<feature type="region of interest" description="Disordered" evidence="1">
    <location>
        <begin position="616"/>
        <end position="639"/>
    </location>
</feature>
<evidence type="ECO:0000259" key="2">
    <source>
        <dbReference type="Pfam" id="PF07727"/>
    </source>
</evidence>
<proteinExistence type="predicted"/>
<name>A0A6L2KJX9_TANCI</name>
<accession>A0A6L2KJX9</accession>
<feature type="region of interest" description="Disordered" evidence="1">
    <location>
        <begin position="885"/>
        <end position="927"/>
    </location>
</feature>
<evidence type="ECO:0000256" key="1">
    <source>
        <dbReference type="SAM" id="MobiDB-lite"/>
    </source>
</evidence>
<gene>
    <name evidence="3" type="ORF">Tci_021781</name>
</gene>
<feature type="compositionally biased region" description="Low complexity" evidence="1">
    <location>
        <begin position="913"/>
        <end position="925"/>
    </location>
</feature>
<dbReference type="Pfam" id="PF07727">
    <property type="entry name" value="RVT_2"/>
    <property type="match status" value="1"/>
</dbReference>
<dbReference type="AlphaFoldDB" id="A0A6L2KJX9"/>
<dbReference type="EMBL" id="BKCJ010002618">
    <property type="protein sequence ID" value="GEU49803.1"/>
    <property type="molecule type" value="Genomic_DNA"/>
</dbReference>
<feature type="region of interest" description="Disordered" evidence="1">
    <location>
        <begin position="1"/>
        <end position="30"/>
    </location>
</feature>
<dbReference type="InterPro" id="IPR013103">
    <property type="entry name" value="RVT_2"/>
</dbReference>
<comment type="caution">
    <text evidence="3">The sequence shown here is derived from an EMBL/GenBank/DDBJ whole genome shotgun (WGS) entry which is preliminary data.</text>
</comment>
<protein>
    <submittedName>
        <fullName evidence="3">Retrovirus-related Pol polyprotein from transposon TNT 1-94</fullName>
    </submittedName>
</protein>
<feature type="domain" description="Reverse transcriptase Ty1/copia-type" evidence="2">
    <location>
        <begin position="259"/>
        <end position="390"/>
    </location>
</feature>